<evidence type="ECO:0000259" key="2">
    <source>
        <dbReference type="Pfam" id="PF09820"/>
    </source>
</evidence>
<feature type="compositionally biased region" description="Basic and acidic residues" evidence="1">
    <location>
        <begin position="144"/>
        <end position="157"/>
    </location>
</feature>
<dbReference type="Pfam" id="PF09820">
    <property type="entry name" value="AAA-ATPase_like"/>
    <property type="match status" value="1"/>
</dbReference>
<organism evidence="3 4">
    <name type="scientific">Mycena sanguinolenta</name>
    <dbReference type="NCBI Taxonomy" id="230812"/>
    <lineage>
        <taxon>Eukaryota</taxon>
        <taxon>Fungi</taxon>
        <taxon>Dikarya</taxon>
        <taxon>Basidiomycota</taxon>
        <taxon>Agaricomycotina</taxon>
        <taxon>Agaricomycetes</taxon>
        <taxon>Agaricomycetidae</taxon>
        <taxon>Agaricales</taxon>
        <taxon>Marasmiineae</taxon>
        <taxon>Mycenaceae</taxon>
        <taxon>Mycena</taxon>
    </lineage>
</organism>
<feature type="domain" description="AAA-ATPase-like" evidence="2">
    <location>
        <begin position="197"/>
        <end position="402"/>
    </location>
</feature>
<comment type="caution">
    <text evidence="3">The sequence shown here is derived from an EMBL/GenBank/DDBJ whole genome shotgun (WGS) entry which is preliminary data.</text>
</comment>
<sequence length="857" mass="96041">MAIDSPVKINIRAYFSDRHPLEAGPHFTCEFDITMLRDTRVADVLRAIQQGHRNAHCGICLKLGPILVKSAWLLRDIPNATTNGSSELDHDPQRGIQFLESASYMHEYLDHSPRELGIIVLCECTFDKTGNSSGQSAATISGKRLRETADDASDDANKKAKLDLPPHQGVCIITPFEDSAAGPLALTPPSLTFSSRIDYPGTVFIDKTRVIPTLNELVKSNPCFVALPPKTGKTALMSMYTTWLDCGIDRSTHRKLFESTSIRRIRFIETQPRSCFCLIFDFHRFLLNNSASNSGSGDSAHDPLSVDVTDSIDRFLSQTIQDFAARYKEKLEIIFSPDKLDCPTDMLTTVLNAVKNPTNKYELFIGLDHWDAPILQSLWFKNDSLTREITTHITQFLSVLTALPDSEGPPVPKILALSNLPPFNLKGYSLRFHNLSVDLRMDGTFGITDTELDKLFTLLSHNRLTKLTITPEERFLLVVPVSPFSRRQPPDAVYNFGLVLNHAAVTLGIGSSQEYLVTPSSNWLDMISQCCEKSLRYSSLRRGRHLVVSTLLNGVDVLAVAESQRNLWALLIHLGALVCSAKEQRSFDDLNSTWTLKIGGSFVKKQLFSRYPPFPKDRESIRDIQLRALLAEHNPTPLAEGIFRLLFRTHLVDLYKMTERVLQKLWDGFMDADHQLIEDGFNDFEEGSEYLDNYFPQLGLLTNSQVPPGDRAVRDAGHGRYGFLDIFICGLQDVRPGCVVAIELKCFSLHGLFRAKCETEQQCYEEVHGTSGSSTFWQKCQDKLTQLAAMSEAEVQQLPYHYYASQGSGPAKDTYSNIGAIVDKGKRQLQSYMNALVKGNALNGREDEGNRTKRKKG</sequence>
<dbReference type="EMBL" id="JACAZH010000001">
    <property type="protein sequence ID" value="KAF7376543.1"/>
    <property type="molecule type" value="Genomic_DNA"/>
</dbReference>
<dbReference type="AlphaFoldDB" id="A0A8H7DLB1"/>
<evidence type="ECO:0000313" key="4">
    <source>
        <dbReference type="Proteomes" id="UP000623467"/>
    </source>
</evidence>
<gene>
    <name evidence="3" type="ORF">MSAN_00070400</name>
</gene>
<reference evidence="3" key="1">
    <citation type="submission" date="2020-05" db="EMBL/GenBank/DDBJ databases">
        <title>Mycena genomes resolve the evolution of fungal bioluminescence.</title>
        <authorList>
            <person name="Tsai I.J."/>
        </authorList>
    </citation>
    <scope>NUCLEOTIDE SEQUENCE</scope>
    <source>
        <strain evidence="3">160909Yilan</strain>
    </source>
</reference>
<proteinExistence type="predicted"/>
<name>A0A8H7DLB1_9AGAR</name>
<evidence type="ECO:0000313" key="3">
    <source>
        <dbReference type="EMBL" id="KAF7376543.1"/>
    </source>
</evidence>
<evidence type="ECO:0000256" key="1">
    <source>
        <dbReference type="SAM" id="MobiDB-lite"/>
    </source>
</evidence>
<dbReference type="InterPro" id="IPR018631">
    <property type="entry name" value="AAA-ATPase-like_dom"/>
</dbReference>
<dbReference type="OrthoDB" id="3065575at2759"/>
<dbReference type="Proteomes" id="UP000623467">
    <property type="component" value="Unassembled WGS sequence"/>
</dbReference>
<keyword evidence="4" id="KW-1185">Reference proteome</keyword>
<feature type="region of interest" description="Disordered" evidence="1">
    <location>
        <begin position="131"/>
        <end position="157"/>
    </location>
</feature>
<protein>
    <recommendedName>
        <fullName evidence="2">AAA-ATPase-like domain-containing protein</fullName>
    </recommendedName>
</protein>
<accession>A0A8H7DLB1</accession>